<dbReference type="Pfam" id="PF18314">
    <property type="entry name" value="FAS_I_H"/>
    <property type="match status" value="1"/>
</dbReference>
<comment type="caution">
    <text evidence="12">The sequence shown here is derived from an EMBL/GenBank/DDBJ whole genome shotgun (WGS) entry which is preliminary data.</text>
</comment>
<reference evidence="12" key="1">
    <citation type="submission" date="2020-02" db="EMBL/GenBank/DDBJ databases">
        <authorList>
            <person name="Palmer J.M."/>
        </authorList>
    </citation>
    <scope>NUCLEOTIDE SEQUENCE</scope>
    <source>
        <strain evidence="12">EPUS1.4</strain>
        <tissue evidence="12">Thallus</tissue>
    </source>
</reference>
<organism evidence="12 13">
    <name type="scientific">Endocarpon pusillum</name>
    <dbReference type="NCBI Taxonomy" id="364733"/>
    <lineage>
        <taxon>Eukaryota</taxon>
        <taxon>Fungi</taxon>
        <taxon>Dikarya</taxon>
        <taxon>Ascomycota</taxon>
        <taxon>Pezizomycotina</taxon>
        <taxon>Eurotiomycetes</taxon>
        <taxon>Chaetothyriomycetidae</taxon>
        <taxon>Verrucariales</taxon>
        <taxon>Verrucariaceae</taxon>
        <taxon>Endocarpon</taxon>
    </lineage>
</organism>
<feature type="region of interest" description="Disordered" evidence="10">
    <location>
        <begin position="333"/>
        <end position="373"/>
    </location>
</feature>
<keyword evidence="13" id="KW-1185">Reference proteome</keyword>
<evidence type="ECO:0000256" key="10">
    <source>
        <dbReference type="SAM" id="MobiDB-lite"/>
    </source>
</evidence>
<dbReference type="CDD" id="cd08950">
    <property type="entry name" value="KR_fFAS_SDR_c_like"/>
    <property type="match status" value="1"/>
</dbReference>
<evidence type="ECO:0000256" key="5">
    <source>
        <dbReference type="ARBA" id="ARBA00048237"/>
    </source>
</evidence>
<evidence type="ECO:0000256" key="1">
    <source>
        <dbReference type="ARBA" id="ARBA00007485"/>
    </source>
</evidence>
<evidence type="ECO:0000256" key="2">
    <source>
        <dbReference type="ARBA" id="ARBA00022450"/>
    </source>
</evidence>
<keyword evidence="4 7" id="KW-0808">Transferase</keyword>
<dbReference type="Pfam" id="PF00109">
    <property type="entry name" value="ketoacyl-synt"/>
    <property type="match status" value="1"/>
</dbReference>
<dbReference type="GO" id="GO:0008897">
    <property type="term" value="F:holo-[acyl-carrier-protein] synthase activity"/>
    <property type="evidence" value="ECO:0007669"/>
    <property type="project" value="InterPro"/>
</dbReference>
<dbReference type="PANTHER" id="PTHR10982">
    <property type="entry name" value="MALONYL COA-ACYL CARRIER PROTEIN TRANSACYLASE"/>
    <property type="match status" value="1"/>
</dbReference>
<dbReference type="Gene3D" id="3.30.70.2490">
    <property type="match status" value="1"/>
</dbReference>
<dbReference type="OrthoDB" id="4251012at2759"/>
<dbReference type="InterPro" id="IPR047224">
    <property type="entry name" value="FAS_alpha_su_C"/>
</dbReference>
<comment type="similarity">
    <text evidence="1 7">Belongs to the thiolase-like superfamily. Fungal fatty acid synthetase subunit alpha family.</text>
</comment>
<feature type="compositionally biased region" description="Basic and acidic residues" evidence="10">
    <location>
        <begin position="682"/>
        <end position="696"/>
    </location>
</feature>
<keyword evidence="3" id="KW-0597">Phosphoprotein</keyword>
<dbReference type="InterPro" id="IPR014031">
    <property type="entry name" value="Ketoacyl_synth_C"/>
</dbReference>
<feature type="compositionally biased region" description="Polar residues" evidence="10">
    <location>
        <begin position="671"/>
        <end position="681"/>
    </location>
</feature>
<dbReference type="GO" id="GO:0004316">
    <property type="term" value="F:3-oxoacyl-[acyl-carrier-protein] reductase (NADPH) activity"/>
    <property type="evidence" value="ECO:0007669"/>
    <property type="project" value="UniProtKB-EC"/>
</dbReference>
<accession>A0A8H7ADG3</accession>
<dbReference type="Gene3D" id="3.40.47.10">
    <property type="match status" value="1"/>
</dbReference>
<dbReference type="CDD" id="cd00828">
    <property type="entry name" value="elong_cond_enzymes"/>
    <property type="match status" value="1"/>
</dbReference>
<feature type="compositionally biased region" description="Basic and acidic residues" evidence="10">
    <location>
        <begin position="602"/>
        <end position="615"/>
    </location>
</feature>
<dbReference type="PROSITE" id="PS00606">
    <property type="entry name" value="KS3_1"/>
    <property type="match status" value="1"/>
</dbReference>
<dbReference type="SUPFAM" id="SSF53901">
    <property type="entry name" value="Thiolase-like"/>
    <property type="match status" value="2"/>
</dbReference>
<feature type="region of interest" description="Disordered" evidence="10">
    <location>
        <begin position="671"/>
        <end position="705"/>
    </location>
</feature>
<feature type="domain" description="Ketosynthase family 3 (KS3)" evidence="11">
    <location>
        <begin position="1206"/>
        <end position="1743"/>
    </location>
</feature>
<dbReference type="Proteomes" id="UP000606974">
    <property type="component" value="Unassembled WGS sequence"/>
</dbReference>
<dbReference type="GO" id="GO:0044550">
    <property type="term" value="P:secondary metabolite biosynthetic process"/>
    <property type="evidence" value="ECO:0007669"/>
    <property type="project" value="UniProtKB-ARBA"/>
</dbReference>
<dbReference type="GO" id="GO:0042759">
    <property type="term" value="P:long-chain fatty acid biosynthetic process"/>
    <property type="evidence" value="ECO:0007669"/>
    <property type="project" value="UniProtKB-UniRule"/>
</dbReference>
<comment type="catalytic activity">
    <reaction evidence="5">
        <text>acetyl-CoA + n malonyl-CoA + 2n NADPH + 4n H(+) = a long-chain-acyl-CoA + n CoA + n CO2 + 2n NADP(+).</text>
        <dbReference type="EC" id="2.3.1.86"/>
    </reaction>
</comment>
<dbReference type="InterPro" id="IPR018201">
    <property type="entry name" value="Ketoacyl_synth_AS"/>
</dbReference>
<dbReference type="InterPro" id="IPR014030">
    <property type="entry name" value="Ketoacyl_synth_N"/>
</dbReference>
<proteinExistence type="inferred from homology"/>
<evidence type="ECO:0000256" key="4">
    <source>
        <dbReference type="ARBA" id="ARBA00022679"/>
    </source>
</evidence>
<dbReference type="SUPFAM" id="SSF51735">
    <property type="entry name" value="NAD(P)-binding Rossmann-fold domains"/>
    <property type="match status" value="1"/>
</dbReference>
<comment type="catalytic activity">
    <reaction evidence="6">
        <text>a (3R)-hydroxyacyl-[ACP] + NADP(+) = a 3-oxoacyl-[ACP] + NADPH + H(+)</text>
        <dbReference type="Rhea" id="RHEA:17397"/>
        <dbReference type="Rhea" id="RHEA-COMP:9916"/>
        <dbReference type="Rhea" id="RHEA-COMP:9945"/>
        <dbReference type="ChEBI" id="CHEBI:15378"/>
        <dbReference type="ChEBI" id="CHEBI:57783"/>
        <dbReference type="ChEBI" id="CHEBI:58349"/>
        <dbReference type="ChEBI" id="CHEBI:78776"/>
        <dbReference type="ChEBI" id="CHEBI:78827"/>
        <dbReference type="EC" id="1.1.1.100"/>
    </reaction>
</comment>
<dbReference type="GO" id="GO:0004312">
    <property type="term" value="F:fatty acid synthase activity"/>
    <property type="evidence" value="ECO:0007669"/>
    <property type="project" value="InterPro"/>
</dbReference>
<feature type="active site" description="For beta-ketoacyl synthase activity" evidence="8">
    <location>
        <position position="1389"/>
    </location>
</feature>
<dbReference type="Pfam" id="PF18325">
    <property type="entry name" value="Fas_alpha_ACP"/>
    <property type="match status" value="1"/>
</dbReference>
<dbReference type="InterPro" id="IPR016039">
    <property type="entry name" value="Thiolase-like"/>
</dbReference>
<dbReference type="GO" id="GO:0004315">
    <property type="term" value="F:3-oxoacyl-[acyl-carrier-protein] synthase activity"/>
    <property type="evidence" value="ECO:0007669"/>
    <property type="project" value="InterPro"/>
</dbReference>
<protein>
    <recommendedName>
        <fullName evidence="11">Ketosynthase family 3 (KS3) domain-containing protein</fullName>
    </recommendedName>
</protein>
<evidence type="ECO:0000256" key="9">
    <source>
        <dbReference type="PIRSR" id="PIRSR000454-4"/>
    </source>
</evidence>
<dbReference type="PANTHER" id="PTHR10982:SF21">
    <property type="entry name" value="FATTY ACID SYNTHASE SUBUNIT BETA"/>
    <property type="match status" value="1"/>
</dbReference>
<dbReference type="InterPro" id="IPR050830">
    <property type="entry name" value="Fungal_FAS"/>
</dbReference>
<dbReference type="PIRSF" id="PIRSF000454">
    <property type="entry name" value="FAS_yeast_alpha"/>
    <property type="match status" value="1"/>
</dbReference>
<evidence type="ECO:0000256" key="3">
    <source>
        <dbReference type="ARBA" id="ARBA00022553"/>
    </source>
</evidence>
<dbReference type="Gene3D" id="3.90.25.70">
    <property type="match status" value="1"/>
</dbReference>
<dbReference type="Gene3D" id="3.40.50.720">
    <property type="entry name" value="NAD(P)-binding Rossmann-like Domain"/>
    <property type="match status" value="1"/>
</dbReference>
<dbReference type="PROSITE" id="PS52004">
    <property type="entry name" value="KS3_2"/>
    <property type="match status" value="1"/>
</dbReference>
<dbReference type="Gene3D" id="6.10.140.1410">
    <property type="match status" value="1"/>
</dbReference>
<dbReference type="EMBL" id="JAACFV010000190">
    <property type="protein sequence ID" value="KAF7503225.1"/>
    <property type="molecule type" value="Genomic_DNA"/>
</dbReference>
<evidence type="ECO:0000256" key="6">
    <source>
        <dbReference type="ARBA" id="ARBA00048508"/>
    </source>
</evidence>
<feature type="region of interest" description="Disordered" evidence="10">
    <location>
        <begin position="598"/>
        <end position="620"/>
    </location>
</feature>
<feature type="modified residue" description="O-(pantetheine 4'-phosphoryl)serine" evidence="9">
    <location>
        <position position="206"/>
    </location>
</feature>
<keyword evidence="2 7" id="KW-0596">Phosphopantetheine</keyword>
<sequence>MITSWTLANDLQDINGAIQFDGSSQLLFPYLPGAFDRTRTCAFRDSSISNGLLDRIETQHELFGSQNVERLVEIGPTATLTNIAKRTVAQAYQEHDDANGLSRRFLSTKSHADEIYYRFEPFEELVKPDGSLREAQANKSLALVVTPPPVLPLPLTQVLGHATTVPDEPISAIYTIRAIAAVKLRRQDGALPPLTSTIKDLCGGRSTLQNELIGDLLKEFGSLPDGSEELTLGQLSLATQSSFNGQLGSVSRSLISRMVTNKLFGGTSMTDVRTYLERRWRLGMGRQDAVLLGATTIQPGGRVASKQESETFIDSAVEKYASDADLVLTADSHEVPQESTSHRNGLLPQNLKNEARVESSSSAVSTQKPGALAETDASAERIEHLEKAIRARQDVIDQWNVEHGDFYTTGIAPLFQASQIRLYDSYWNWARQDLLQALHAIERGGMSVDELGTLFHSLHNKADIHLLQILEHFNNKIRQDIQTDRILEDLDDVIAAFKKSILLPPTVALPSITEPRTNIDLYGKISFTEIPRKDESRQSESNFGEANDPLHQIKDCFQEDMLVLNGPRLKIAGYNNLVGDTDNKSSTLTGQVDMAETAVSHSRTERERSEGKDGCEQISSDWPRNKRFEDIESCQTFWAEGFKGSKTVITITELNTASGLIDTDSTCDNAESFASKSSTTDTRQDSNITKDEDQADRGLNSPKARGRQLNSYWMPLKGYEADKSRDTGIHIMGKRSAFWRCHAELTTKYLGMLQNQQGLELPKQFQVLLTGAGENSIGEEVLKGLLSGGAQVVVSTSSYSSPTMRRYQNIYRSCGAKGSCLVVAPFNQGSRQDVEALVAHIYNAEKGLGWDLDCIIPFAAISENGCDIDNIDSRSELSHRIMLTNCLRLLGAVKRQKFSRGILTHPAQIILPLSPNHGTFGFDGLYAESKLSLEALFEKWHSENWSDYLSICGATIGWTRSTALMGTNDAIAEGMERLGVRTFSRQEMAFNILALMCTAVRDVCEVEPLCVNLDGGMGNIPNLKEVVDQLRKGLDEKSVLQRAIFQDSLRDEAVTLSKDLNSPRITTPNIEKRSNIKIAGPRISNIEDEISPLHELLQGMVDIDNVVVISGYSELGPLGNARTRWQMEADGEFSVEGCIEMAWIMGLVKYENMSQQERGYCGWVDAKTKTPIADIEIKQKYEKYILEHTGIRLNESAADDNVSAILHEVTIQEDLAPFEADLETAKAFKRMHGKYARVTPISGSAEVNVFLRRGAVLKVPKSSGKSRRVEGQLPTGWNARTYGVSEDVISQVDPTTLYLLACTAEAFLSAGIRDPFEFYRYIHLSEFANCIGTGTGPHQASKMMYHGRYMNESVPSDVLQETFCNTPAAWINLLLLSSSGPIKTPVGACATSLESLESGYETIISGKAKACLVGGFEDLHEDMSSEFRNMKATIDAELEFANGRDPTEMSRPATTSRNGFVEAAGCGVQIITTARLALDMGLPIYGVVALAELASDQIGRSIPAPGKGIMTTVREVPGPFPYARLDVRKRRRTLELRKLQIQQQRLADLKYLEEELVSMQNSFEIYDPEGYLQERRREIELEAQRQHKEALNACGNQFWKSDPRISPLRGALSVWGLTVDDLGVASLHGTSTKKNDINEASVLHEQLNRMGRSRGNPIPTVLQKYLTGHSKGAAGAWMLHGCLQMLDSGYIPGNRNADNIDKELQKFENLAYLDTGLQTAGIKAFSITSFGFGQKGAQAIGVHPKYLYASLEREVFGAYKKKTEKRMRQADTAFQRAMMQNSVFVAKEKPPYRPEDAIQVLTNPSVRASMNAQGEYVVTV</sequence>
<evidence type="ECO:0000313" key="13">
    <source>
        <dbReference type="Proteomes" id="UP000606974"/>
    </source>
</evidence>
<dbReference type="GO" id="GO:0004321">
    <property type="term" value="F:fatty-acyl-CoA synthase activity"/>
    <property type="evidence" value="ECO:0007669"/>
    <property type="project" value="UniProtKB-EC"/>
</dbReference>
<dbReference type="GO" id="GO:0005835">
    <property type="term" value="C:fatty acid synthase complex"/>
    <property type="evidence" value="ECO:0007669"/>
    <property type="project" value="InterPro"/>
</dbReference>
<dbReference type="InterPro" id="IPR020841">
    <property type="entry name" value="PKS_Beta-ketoAc_synthase_dom"/>
</dbReference>
<dbReference type="InterPro" id="IPR036291">
    <property type="entry name" value="NAD(P)-bd_dom_sf"/>
</dbReference>
<dbReference type="Pfam" id="PF02801">
    <property type="entry name" value="Ketoacyl-synt_C"/>
    <property type="match status" value="1"/>
</dbReference>
<gene>
    <name evidence="12" type="ORF">GJ744_004202</name>
</gene>
<name>A0A8H7ADG3_9EURO</name>
<evidence type="ECO:0000259" key="11">
    <source>
        <dbReference type="PROSITE" id="PS52004"/>
    </source>
</evidence>
<evidence type="ECO:0000256" key="7">
    <source>
        <dbReference type="PIRNR" id="PIRNR000454"/>
    </source>
</evidence>
<evidence type="ECO:0000256" key="8">
    <source>
        <dbReference type="PIRSR" id="PIRSR000454-1"/>
    </source>
</evidence>
<dbReference type="InterPro" id="IPR041550">
    <property type="entry name" value="FASI_helical"/>
</dbReference>
<dbReference type="InterPro" id="IPR026025">
    <property type="entry name" value="FAS_alpha_yeast"/>
</dbReference>
<dbReference type="InterPro" id="IPR040899">
    <property type="entry name" value="Fas_alpha_ACP"/>
</dbReference>
<evidence type="ECO:0000313" key="12">
    <source>
        <dbReference type="EMBL" id="KAF7503225.1"/>
    </source>
</evidence>